<organism evidence="2 3">
    <name type="scientific">Actinoallomurus iriomotensis</name>
    <dbReference type="NCBI Taxonomy" id="478107"/>
    <lineage>
        <taxon>Bacteria</taxon>
        <taxon>Bacillati</taxon>
        <taxon>Actinomycetota</taxon>
        <taxon>Actinomycetes</taxon>
        <taxon>Streptosporangiales</taxon>
        <taxon>Thermomonosporaceae</taxon>
        <taxon>Actinoallomurus</taxon>
    </lineage>
</organism>
<dbReference type="Proteomes" id="UP001165074">
    <property type="component" value="Unassembled WGS sequence"/>
</dbReference>
<proteinExistence type="predicted"/>
<gene>
    <name evidence="2" type="ORF">Airi02_067110</name>
</gene>
<comment type="caution">
    <text evidence="2">The sequence shown here is derived from an EMBL/GenBank/DDBJ whole genome shotgun (WGS) entry which is preliminary data.</text>
</comment>
<reference evidence="2" key="1">
    <citation type="submission" date="2023-03" db="EMBL/GenBank/DDBJ databases">
        <title>Actinoallomurus iriomotensis NBRC 103684.</title>
        <authorList>
            <person name="Ichikawa N."/>
            <person name="Sato H."/>
            <person name="Tonouchi N."/>
        </authorList>
    </citation>
    <scope>NUCLEOTIDE SEQUENCE</scope>
    <source>
        <strain evidence="2">NBRC 103684</strain>
    </source>
</reference>
<dbReference type="Gene3D" id="1.10.357.10">
    <property type="entry name" value="Tetracycline Repressor, domain 2"/>
    <property type="match status" value="1"/>
</dbReference>
<dbReference type="EMBL" id="BSTK01000011">
    <property type="protein sequence ID" value="GLY88782.1"/>
    <property type="molecule type" value="Genomic_DNA"/>
</dbReference>
<feature type="region of interest" description="Disordered" evidence="1">
    <location>
        <begin position="94"/>
        <end position="117"/>
    </location>
</feature>
<dbReference type="RefSeq" id="WP_285578635.1">
    <property type="nucleotide sequence ID" value="NZ_BSTK01000011.1"/>
</dbReference>
<keyword evidence="3" id="KW-1185">Reference proteome</keyword>
<dbReference type="AlphaFoldDB" id="A0A9W6SAP5"/>
<protein>
    <submittedName>
        <fullName evidence="2">Uncharacterized protein</fullName>
    </submittedName>
</protein>
<name>A0A9W6SAP5_9ACTN</name>
<accession>A0A9W6SAP5</accession>
<sequence>MEITGSGGDPQLARVLDDARGRAVDRINEVVGVTTLAAEHPEVNAVLRGYSGMAESISQEWLRRGRLTRRQAHLLLEEALLHIISTVLPQVIAGQDEKAPDPGRRGVSRRLRGRRWR</sequence>
<feature type="compositionally biased region" description="Basic and acidic residues" evidence="1">
    <location>
        <begin position="95"/>
        <end position="104"/>
    </location>
</feature>
<evidence type="ECO:0000313" key="3">
    <source>
        <dbReference type="Proteomes" id="UP001165074"/>
    </source>
</evidence>
<feature type="compositionally biased region" description="Basic residues" evidence="1">
    <location>
        <begin position="106"/>
        <end position="117"/>
    </location>
</feature>
<evidence type="ECO:0000313" key="2">
    <source>
        <dbReference type="EMBL" id="GLY88782.1"/>
    </source>
</evidence>
<evidence type="ECO:0000256" key="1">
    <source>
        <dbReference type="SAM" id="MobiDB-lite"/>
    </source>
</evidence>